<dbReference type="PANTHER" id="PTHR34821">
    <property type="entry name" value="INNER MEMBRANE PROTEIN YDCZ"/>
    <property type="match status" value="1"/>
</dbReference>
<sequence length="168" mass="17006">MFSKAVALALVPVGTALLAGAILPFQAASNAAVGRALGHPLWGALTSLMVSAVVVVIALLVLRVSAPDVHKALQGSWWLWIGGILGAVYVGSATAITPQLGASGFLMLVVAGQIVASVLVDHFGLMGLSNKPITFTRLAGVVLIFAGVWLVQGLGTPTVASSASQISQ</sequence>
<keyword evidence="1" id="KW-0812">Transmembrane</keyword>
<gene>
    <name evidence="2" type="ORF">CCOS865_01310</name>
</gene>
<dbReference type="Proteomes" id="UP000263595">
    <property type="component" value="Unassembled WGS sequence"/>
</dbReference>
<proteinExistence type="predicted"/>
<dbReference type="PANTHER" id="PTHR34821:SF2">
    <property type="entry name" value="INNER MEMBRANE PROTEIN YDCZ"/>
    <property type="match status" value="1"/>
</dbReference>
<name>A0A383RPT0_9PSED</name>
<accession>A0A383RPT0</accession>
<keyword evidence="1" id="KW-0472">Membrane</keyword>
<evidence type="ECO:0000256" key="1">
    <source>
        <dbReference type="SAM" id="Phobius"/>
    </source>
</evidence>
<dbReference type="OrthoDB" id="7864805at2"/>
<evidence type="ECO:0000313" key="2">
    <source>
        <dbReference type="EMBL" id="SYX89070.1"/>
    </source>
</evidence>
<dbReference type="EMBL" id="UNOZ01000007">
    <property type="protein sequence ID" value="SYX89070.1"/>
    <property type="molecule type" value="Genomic_DNA"/>
</dbReference>
<reference evidence="3" key="1">
    <citation type="submission" date="2018-08" db="EMBL/GenBank/DDBJ databases">
        <authorList>
            <person name="Blom J."/>
        </authorList>
    </citation>
    <scope>NUCLEOTIDE SEQUENCE [LARGE SCALE GENOMIC DNA]</scope>
    <source>
        <strain evidence="3">CCOS 865</strain>
    </source>
</reference>
<dbReference type="RefSeq" id="WP_119139088.1">
    <property type="nucleotide sequence ID" value="NZ_CBCSFL010000009.1"/>
</dbReference>
<organism evidence="2 3">
    <name type="scientific">Pseudomonas reidholzensis</name>
    <dbReference type="NCBI Taxonomy" id="1785162"/>
    <lineage>
        <taxon>Bacteria</taxon>
        <taxon>Pseudomonadati</taxon>
        <taxon>Pseudomonadota</taxon>
        <taxon>Gammaproteobacteria</taxon>
        <taxon>Pseudomonadales</taxon>
        <taxon>Pseudomonadaceae</taxon>
        <taxon>Pseudomonas</taxon>
    </lineage>
</organism>
<feature type="transmembrane region" description="Helical" evidence="1">
    <location>
        <begin position="102"/>
        <end position="120"/>
    </location>
</feature>
<keyword evidence="1" id="KW-1133">Transmembrane helix</keyword>
<protein>
    <submittedName>
        <fullName evidence="2">Membrane protein</fullName>
    </submittedName>
</protein>
<dbReference type="AlphaFoldDB" id="A0A383RPT0"/>
<dbReference type="Pfam" id="PF04657">
    <property type="entry name" value="DMT_YdcZ"/>
    <property type="match status" value="1"/>
</dbReference>
<keyword evidence="3" id="KW-1185">Reference proteome</keyword>
<dbReference type="InterPro" id="IPR006750">
    <property type="entry name" value="YdcZ"/>
</dbReference>
<feature type="transmembrane region" description="Helical" evidence="1">
    <location>
        <begin position="41"/>
        <end position="65"/>
    </location>
</feature>
<dbReference type="GO" id="GO:0005886">
    <property type="term" value="C:plasma membrane"/>
    <property type="evidence" value="ECO:0007669"/>
    <property type="project" value="TreeGrafter"/>
</dbReference>
<feature type="transmembrane region" description="Helical" evidence="1">
    <location>
        <begin position="132"/>
        <end position="151"/>
    </location>
</feature>
<feature type="transmembrane region" description="Helical" evidence="1">
    <location>
        <begin position="77"/>
        <end position="96"/>
    </location>
</feature>
<evidence type="ECO:0000313" key="3">
    <source>
        <dbReference type="Proteomes" id="UP000263595"/>
    </source>
</evidence>